<feature type="compositionally biased region" description="Low complexity" evidence="1">
    <location>
        <begin position="48"/>
        <end position="58"/>
    </location>
</feature>
<name>A0A0F9ANV4_9ZZZZ</name>
<proteinExistence type="predicted"/>
<organism evidence="2">
    <name type="scientific">marine sediment metagenome</name>
    <dbReference type="NCBI Taxonomy" id="412755"/>
    <lineage>
        <taxon>unclassified sequences</taxon>
        <taxon>metagenomes</taxon>
        <taxon>ecological metagenomes</taxon>
    </lineage>
</organism>
<sequence length="107" mass="11296">MPEQDVNTEAVVTPTGVVEQPATAPETSVGQVATGDGVQPTGDVTPDAAAAPAEQQAEQAKDPVPYDRFKTVNDEKNELAAQNQQLQEHLELLGKQPTTPQPEVKAP</sequence>
<feature type="region of interest" description="Disordered" evidence="1">
    <location>
        <begin position="1"/>
        <end position="66"/>
    </location>
</feature>
<dbReference type="AlphaFoldDB" id="A0A0F9ANV4"/>
<comment type="caution">
    <text evidence="2">The sequence shown here is derived from an EMBL/GenBank/DDBJ whole genome shotgun (WGS) entry which is preliminary data.</text>
</comment>
<reference evidence="2" key="1">
    <citation type="journal article" date="2015" name="Nature">
        <title>Complex archaea that bridge the gap between prokaryotes and eukaryotes.</title>
        <authorList>
            <person name="Spang A."/>
            <person name="Saw J.H."/>
            <person name="Jorgensen S.L."/>
            <person name="Zaremba-Niedzwiedzka K."/>
            <person name="Martijn J."/>
            <person name="Lind A.E."/>
            <person name="van Eijk R."/>
            <person name="Schleper C."/>
            <person name="Guy L."/>
            <person name="Ettema T.J."/>
        </authorList>
    </citation>
    <scope>NUCLEOTIDE SEQUENCE</scope>
</reference>
<gene>
    <name evidence="2" type="ORF">LCGC14_2889450</name>
</gene>
<protein>
    <submittedName>
        <fullName evidence="2">Uncharacterized protein</fullName>
    </submittedName>
</protein>
<dbReference type="EMBL" id="LAZR01056587">
    <property type="protein sequence ID" value="KKK73871.1"/>
    <property type="molecule type" value="Genomic_DNA"/>
</dbReference>
<evidence type="ECO:0000256" key="1">
    <source>
        <dbReference type="SAM" id="MobiDB-lite"/>
    </source>
</evidence>
<accession>A0A0F9ANV4</accession>
<feature type="region of interest" description="Disordered" evidence="1">
    <location>
        <begin position="83"/>
        <end position="107"/>
    </location>
</feature>
<evidence type="ECO:0000313" key="2">
    <source>
        <dbReference type="EMBL" id="KKK73871.1"/>
    </source>
</evidence>
<feature type="non-terminal residue" evidence="2">
    <location>
        <position position="107"/>
    </location>
</feature>